<dbReference type="InterPro" id="IPR002716">
    <property type="entry name" value="PIN_dom"/>
</dbReference>
<evidence type="ECO:0000313" key="3">
    <source>
        <dbReference type="Proteomes" id="UP001157915"/>
    </source>
</evidence>
<evidence type="ECO:0000259" key="1">
    <source>
        <dbReference type="Pfam" id="PF13470"/>
    </source>
</evidence>
<dbReference type="PANTHER" id="PTHR34610:SF3">
    <property type="entry name" value="SSL7007 PROTEIN"/>
    <property type="match status" value="1"/>
</dbReference>
<dbReference type="RefSeq" id="WP_283411135.1">
    <property type="nucleotide sequence ID" value="NZ_FXUA01000001.1"/>
</dbReference>
<proteinExistence type="predicted"/>
<reference evidence="2 3" key="1">
    <citation type="submission" date="2017-05" db="EMBL/GenBank/DDBJ databases">
        <authorList>
            <person name="Varghese N."/>
            <person name="Submissions S."/>
        </authorList>
    </citation>
    <scope>NUCLEOTIDE SEQUENCE [LARGE SCALE GENOMIC DNA]</scope>
    <source>
        <strain evidence="2 3">DSM 15360</strain>
    </source>
</reference>
<dbReference type="NCBIfam" id="TIGR00305">
    <property type="entry name" value="putative toxin-antitoxin system toxin component, PIN family"/>
    <property type="match status" value="1"/>
</dbReference>
<dbReference type="Gene3D" id="3.40.50.1010">
    <property type="entry name" value="5'-nuclease"/>
    <property type="match status" value="1"/>
</dbReference>
<accession>A0ABY1N9R2</accession>
<sequence>MQKVILDTNVIVSALIQKNYPYLILEHCIEGNAIICLSSQILQEYTEVLSRPKFARFYDFKTNADFLIARLSEISEISDPNDTLKIIKDEPDNRLLELAQISKADYLITGNTNDFTMKSFKDTRIVTPKEYWENHK</sequence>
<comment type="caution">
    <text evidence="2">The sequence shown here is derived from an EMBL/GenBank/DDBJ whole genome shotgun (WGS) entry which is preliminary data.</text>
</comment>
<dbReference type="InterPro" id="IPR029060">
    <property type="entry name" value="PIN-like_dom_sf"/>
</dbReference>
<keyword evidence="3" id="KW-1185">Reference proteome</keyword>
<gene>
    <name evidence="2" type="ORF">SAMN06265367_101189</name>
</gene>
<dbReference type="SUPFAM" id="SSF88723">
    <property type="entry name" value="PIN domain-like"/>
    <property type="match status" value="1"/>
</dbReference>
<evidence type="ECO:0000313" key="2">
    <source>
        <dbReference type="EMBL" id="SMP03538.1"/>
    </source>
</evidence>
<protein>
    <recommendedName>
        <fullName evidence="1">PIN domain-containing protein</fullName>
    </recommendedName>
</protein>
<dbReference type="EMBL" id="FXUA01000001">
    <property type="protein sequence ID" value="SMP03538.1"/>
    <property type="molecule type" value="Genomic_DNA"/>
</dbReference>
<feature type="domain" description="PIN" evidence="1">
    <location>
        <begin position="3"/>
        <end position="112"/>
    </location>
</feature>
<dbReference type="Proteomes" id="UP001157915">
    <property type="component" value="Unassembled WGS sequence"/>
</dbReference>
<dbReference type="Pfam" id="PF13470">
    <property type="entry name" value="PIN_3"/>
    <property type="match status" value="1"/>
</dbReference>
<dbReference type="InterPro" id="IPR002850">
    <property type="entry name" value="PIN_toxin-like"/>
</dbReference>
<organism evidence="2 3">
    <name type="scientific">Algoriphagus winogradskyi</name>
    <dbReference type="NCBI Taxonomy" id="237017"/>
    <lineage>
        <taxon>Bacteria</taxon>
        <taxon>Pseudomonadati</taxon>
        <taxon>Bacteroidota</taxon>
        <taxon>Cytophagia</taxon>
        <taxon>Cytophagales</taxon>
        <taxon>Cyclobacteriaceae</taxon>
        <taxon>Algoriphagus</taxon>
    </lineage>
</organism>
<dbReference type="PANTHER" id="PTHR34610">
    <property type="entry name" value="SSL7007 PROTEIN"/>
    <property type="match status" value="1"/>
</dbReference>
<name>A0ABY1N9R2_9BACT</name>